<dbReference type="RefSeq" id="XP_051449416.1">
    <property type="nucleotide sequence ID" value="XM_051585417.1"/>
</dbReference>
<dbReference type="GeneID" id="75910765"/>
<dbReference type="EMBL" id="MU620893">
    <property type="protein sequence ID" value="KAI8584412.1"/>
    <property type="molecule type" value="Genomic_DNA"/>
</dbReference>
<reference evidence="2" key="1">
    <citation type="submission" date="2021-06" db="EMBL/GenBank/DDBJ databases">
        <authorList>
            <consortium name="DOE Joint Genome Institute"/>
            <person name="Mondo S.J."/>
            <person name="Amses K.R."/>
            <person name="Simmons D.R."/>
            <person name="Longcore J.E."/>
            <person name="Seto K."/>
            <person name="Alves G.H."/>
            <person name="Bonds A.E."/>
            <person name="Quandt C.A."/>
            <person name="Davis W.J."/>
            <person name="Chang Y."/>
            <person name="Letcher P.M."/>
            <person name="Powell M.J."/>
            <person name="Kuo A."/>
            <person name="Labutti K."/>
            <person name="Pangilinan J."/>
            <person name="Andreopoulos W."/>
            <person name="Tritt A."/>
            <person name="Riley R."/>
            <person name="Hundley H."/>
            <person name="Johnson J."/>
            <person name="Lipzen A."/>
            <person name="Barry K."/>
            <person name="Berbee M.L."/>
            <person name="Buchler N.E."/>
            <person name="Grigoriev I.V."/>
            <person name="Spatafora J.W."/>
            <person name="Stajich J.E."/>
            <person name="James T.Y."/>
        </authorList>
    </citation>
    <scope>NUCLEOTIDE SEQUENCE</scope>
    <source>
        <strain evidence="2">AG</strain>
    </source>
</reference>
<evidence type="ECO:0000313" key="2">
    <source>
        <dbReference type="EMBL" id="KAI8584412.1"/>
    </source>
</evidence>
<sequence length="70" mass="8037">MSYDDPVSPRDIPRRRPSFASNLAHSVESWSSSYARSLHYLRYASAVKKTFVPFLALNCYVLFLLPIVKT</sequence>
<proteinExistence type="predicted"/>
<organism evidence="2 3">
    <name type="scientific">Umbelopsis ramanniana AG</name>
    <dbReference type="NCBI Taxonomy" id="1314678"/>
    <lineage>
        <taxon>Eukaryota</taxon>
        <taxon>Fungi</taxon>
        <taxon>Fungi incertae sedis</taxon>
        <taxon>Mucoromycota</taxon>
        <taxon>Mucoromycotina</taxon>
        <taxon>Umbelopsidomycetes</taxon>
        <taxon>Umbelopsidales</taxon>
        <taxon>Umbelopsidaceae</taxon>
        <taxon>Umbelopsis</taxon>
    </lineage>
</organism>
<keyword evidence="1" id="KW-1133">Transmembrane helix</keyword>
<comment type="caution">
    <text evidence="2">The sequence shown here is derived from an EMBL/GenBank/DDBJ whole genome shotgun (WGS) entry which is preliminary data.</text>
</comment>
<dbReference type="Proteomes" id="UP001206595">
    <property type="component" value="Unassembled WGS sequence"/>
</dbReference>
<keyword evidence="3" id="KW-1185">Reference proteome</keyword>
<name>A0AAD5EJC5_UMBRA</name>
<keyword evidence="1" id="KW-0812">Transmembrane</keyword>
<dbReference type="AlphaFoldDB" id="A0AAD5EJC5"/>
<evidence type="ECO:0000313" key="3">
    <source>
        <dbReference type="Proteomes" id="UP001206595"/>
    </source>
</evidence>
<gene>
    <name evidence="2" type="ORF">K450DRAFT_219754</name>
</gene>
<keyword evidence="1" id="KW-0472">Membrane</keyword>
<protein>
    <submittedName>
        <fullName evidence="2">Uncharacterized protein</fullName>
    </submittedName>
</protein>
<accession>A0AAD5EJC5</accession>
<evidence type="ECO:0000256" key="1">
    <source>
        <dbReference type="SAM" id="Phobius"/>
    </source>
</evidence>
<reference evidence="2" key="2">
    <citation type="journal article" date="2022" name="Proc. Natl. Acad. Sci. U.S.A.">
        <title>Diploid-dominant life cycles characterize the early evolution of Fungi.</title>
        <authorList>
            <person name="Amses K.R."/>
            <person name="Simmons D.R."/>
            <person name="Longcore J.E."/>
            <person name="Mondo S.J."/>
            <person name="Seto K."/>
            <person name="Jeronimo G.H."/>
            <person name="Bonds A.E."/>
            <person name="Quandt C.A."/>
            <person name="Davis W.J."/>
            <person name="Chang Y."/>
            <person name="Federici B.A."/>
            <person name="Kuo A."/>
            <person name="LaButti K."/>
            <person name="Pangilinan J."/>
            <person name="Andreopoulos W."/>
            <person name="Tritt A."/>
            <person name="Riley R."/>
            <person name="Hundley H."/>
            <person name="Johnson J."/>
            <person name="Lipzen A."/>
            <person name="Barry K."/>
            <person name="Lang B.F."/>
            <person name="Cuomo C.A."/>
            <person name="Buchler N.E."/>
            <person name="Grigoriev I.V."/>
            <person name="Spatafora J.W."/>
            <person name="Stajich J.E."/>
            <person name="James T.Y."/>
        </authorList>
    </citation>
    <scope>NUCLEOTIDE SEQUENCE</scope>
    <source>
        <strain evidence="2">AG</strain>
    </source>
</reference>
<feature type="transmembrane region" description="Helical" evidence="1">
    <location>
        <begin position="50"/>
        <end position="68"/>
    </location>
</feature>